<reference evidence="1" key="1">
    <citation type="submission" date="2020-11" db="EMBL/GenBank/DDBJ databases">
        <authorList>
            <person name="Tran Van P."/>
        </authorList>
    </citation>
    <scope>NUCLEOTIDE SEQUENCE</scope>
</reference>
<accession>A0A7R9LF87</accession>
<sequence>WTLFPTLLVNKRKLFSYLSFREYTAINVKIDYNKRDYLTNNIRDQIHPNWTLYPIVSPNNVNKVVIITEARSGSTFLGDLLQQSWATFYNFEPLITMRARNPRTDTSMAEEAATLLAAILDCNFTNIGDSYLQPVFWKVPYFNWNSVMKQYVQTNNIQLFNATVNEFVCQRCHNRLIKTIRFGVQDFLVLQQK</sequence>
<keyword evidence="2" id="KW-1185">Reference proteome</keyword>
<dbReference type="EMBL" id="CAJPIZ010023844">
    <property type="protein sequence ID" value="CAG2118328.1"/>
    <property type="molecule type" value="Genomic_DNA"/>
</dbReference>
<feature type="non-terminal residue" evidence="1">
    <location>
        <position position="193"/>
    </location>
</feature>
<dbReference type="EMBL" id="OC878419">
    <property type="protein sequence ID" value="CAD7640601.1"/>
    <property type="molecule type" value="Genomic_DNA"/>
</dbReference>
<dbReference type="OrthoDB" id="6515696at2759"/>
<dbReference type="GO" id="GO:0006044">
    <property type="term" value="P:N-acetylglucosamine metabolic process"/>
    <property type="evidence" value="ECO:0007669"/>
    <property type="project" value="TreeGrafter"/>
</dbReference>
<dbReference type="InterPro" id="IPR051135">
    <property type="entry name" value="Gal/GlcNAc/GalNAc_ST"/>
</dbReference>
<organism evidence="1">
    <name type="scientific">Medioppia subpectinata</name>
    <dbReference type="NCBI Taxonomy" id="1979941"/>
    <lineage>
        <taxon>Eukaryota</taxon>
        <taxon>Metazoa</taxon>
        <taxon>Ecdysozoa</taxon>
        <taxon>Arthropoda</taxon>
        <taxon>Chelicerata</taxon>
        <taxon>Arachnida</taxon>
        <taxon>Acari</taxon>
        <taxon>Acariformes</taxon>
        <taxon>Sarcoptiformes</taxon>
        <taxon>Oribatida</taxon>
        <taxon>Brachypylina</taxon>
        <taxon>Oppioidea</taxon>
        <taxon>Oppiidae</taxon>
        <taxon>Medioppia</taxon>
    </lineage>
</organism>
<evidence type="ECO:0008006" key="3">
    <source>
        <dbReference type="Google" id="ProtNLM"/>
    </source>
</evidence>
<evidence type="ECO:0000313" key="1">
    <source>
        <dbReference type="EMBL" id="CAD7640601.1"/>
    </source>
</evidence>
<dbReference type="PANTHER" id="PTHR10704">
    <property type="entry name" value="CARBOHYDRATE SULFOTRANSFERASE"/>
    <property type="match status" value="1"/>
</dbReference>
<feature type="non-terminal residue" evidence="1">
    <location>
        <position position="1"/>
    </location>
</feature>
<gene>
    <name evidence="1" type="ORF">OSB1V03_LOCUS18280</name>
</gene>
<dbReference type="Proteomes" id="UP000759131">
    <property type="component" value="Unassembled WGS sequence"/>
</dbReference>
<proteinExistence type="predicted"/>
<dbReference type="PANTHER" id="PTHR10704:SF44">
    <property type="entry name" value="LD35051P-RELATED"/>
    <property type="match status" value="1"/>
</dbReference>
<dbReference type="GO" id="GO:0001517">
    <property type="term" value="F:N-acetylglucosamine 6-O-sulfotransferase activity"/>
    <property type="evidence" value="ECO:0007669"/>
    <property type="project" value="TreeGrafter"/>
</dbReference>
<protein>
    <recommendedName>
        <fullName evidence="3">Sulfotransferase</fullName>
    </recommendedName>
</protein>
<evidence type="ECO:0000313" key="2">
    <source>
        <dbReference type="Proteomes" id="UP000759131"/>
    </source>
</evidence>
<dbReference type="AlphaFoldDB" id="A0A7R9LF87"/>
<dbReference type="GO" id="GO:0006790">
    <property type="term" value="P:sulfur compound metabolic process"/>
    <property type="evidence" value="ECO:0007669"/>
    <property type="project" value="TreeGrafter"/>
</dbReference>
<name>A0A7R9LF87_9ACAR</name>